<dbReference type="FunFam" id="2.70.170.10:FF:000030">
    <property type="entry name" value="AcetylCholine Receptor"/>
    <property type="match status" value="1"/>
</dbReference>
<evidence type="ECO:0000256" key="7">
    <source>
        <dbReference type="ARBA" id="ARBA00023136"/>
    </source>
</evidence>
<dbReference type="CDD" id="cd18997">
    <property type="entry name" value="LGIC_ECD_nAChR"/>
    <property type="match status" value="1"/>
</dbReference>
<dbReference type="Pfam" id="PF02931">
    <property type="entry name" value="Neur_chan_LBD"/>
    <property type="match status" value="1"/>
</dbReference>
<dbReference type="InterPro" id="IPR036719">
    <property type="entry name" value="Neuro-gated_channel_TM_sf"/>
</dbReference>
<dbReference type="GO" id="GO:0022848">
    <property type="term" value="F:acetylcholine-gated monoatomic cation-selective channel activity"/>
    <property type="evidence" value="ECO:0007669"/>
    <property type="project" value="InterPro"/>
</dbReference>
<feature type="domain" description="Neurotransmitter-gated ion-channel transmembrane" evidence="16">
    <location>
        <begin position="212"/>
        <end position="266"/>
    </location>
</feature>
<sequence length="273" mass="31326">EANLTKYLTTDYDVEPRPVLDHRHAVNVTFDVALAKIVSVDPLTQTFDTNLWIRMYWTDEVLRWNSSEWGDTTVVRISSERIWRPDILPYNRWAGRFLRNDSFATIYSDGSVSWLYPVTTRTTCSLDVTYFPYDEQTCTLQFGSWSFDGLKIDIYNKSSTGDTSSYKRNEEWDLVSFEVGFANDILYLSFPYPSLTYRANLRRKTLFYNINVIAPCILMLFVSLFGTWVPAGCGEKLSLGVNMLLALVFFIQAVNAGLPITSRSIPYASMCLS</sequence>
<evidence type="ECO:0000256" key="9">
    <source>
        <dbReference type="ARBA" id="ARBA00023170"/>
    </source>
</evidence>
<dbReference type="Pfam" id="PF02932">
    <property type="entry name" value="Neur_chan_memb"/>
    <property type="match status" value="1"/>
</dbReference>
<keyword evidence="11" id="KW-1071">Ligand-gated ion channel</keyword>
<keyword evidence="8" id="KW-1015">Disulfide bond</keyword>
<keyword evidence="12 14" id="KW-0407">Ion channel</keyword>
<evidence type="ECO:0000256" key="3">
    <source>
        <dbReference type="ARBA" id="ARBA00022692"/>
    </source>
</evidence>
<dbReference type="STRING" id="7739.C3XW24"/>
<evidence type="ECO:0000313" key="17">
    <source>
        <dbReference type="EMBL" id="EEN67809.1"/>
    </source>
</evidence>
<dbReference type="InterPro" id="IPR002394">
    <property type="entry name" value="Nicotinic_acetylcholine_rcpt"/>
</dbReference>
<evidence type="ECO:0000256" key="14">
    <source>
        <dbReference type="RuleBase" id="RU000687"/>
    </source>
</evidence>
<dbReference type="SUPFAM" id="SSF63712">
    <property type="entry name" value="Nicotinic receptor ligand binding domain-like"/>
    <property type="match status" value="1"/>
</dbReference>
<dbReference type="InterPro" id="IPR036734">
    <property type="entry name" value="Neur_chan_lig-bd_sf"/>
</dbReference>
<evidence type="ECO:0000256" key="6">
    <source>
        <dbReference type="ARBA" id="ARBA00023065"/>
    </source>
</evidence>
<name>C3XW24_BRAFL</name>
<organism>
    <name type="scientific">Branchiostoma floridae</name>
    <name type="common">Florida lancelet</name>
    <name type="synonym">Amphioxus</name>
    <dbReference type="NCBI Taxonomy" id="7739"/>
    <lineage>
        <taxon>Eukaryota</taxon>
        <taxon>Metazoa</taxon>
        <taxon>Chordata</taxon>
        <taxon>Cephalochordata</taxon>
        <taxon>Leptocardii</taxon>
        <taxon>Amphioxiformes</taxon>
        <taxon>Branchiostomatidae</taxon>
        <taxon>Branchiostoma</taxon>
    </lineage>
</organism>
<dbReference type="GO" id="GO:0045211">
    <property type="term" value="C:postsynaptic membrane"/>
    <property type="evidence" value="ECO:0007669"/>
    <property type="project" value="InterPro"/>
</dbReference>
<dbReference type="InterPro" id="IPR006029">
    <property type="entry name" value="Neurotrans-gated_channel_TM"/>
</dbReference>
<evidence type="ECO:0000259" key="16">
    <source>
        <dbReference type="Pfam" id="PF02932"/>
    </source>
</evidence>
<evidence type="ECO:0000256" key="2">
    <source>
        <dbReference type="ARBA" id="ARBA00022475"/>
    </source>
</evidence>
<keyword evidence="10" id="KW-0325">Glycoprotein</keyword>
<dbReference type="InterPro" id="IPR018000">
    <property type="entry name" value="Neurotransmitter_ion_chnl_CS"/>
</dbReference>
<evidence type="ECO:0000259" key="15">
    <source>
        <dbReference type="Pfam" id="PF02931"/>
    </source>
</evidence>
<evidence type="ECO:0000256" key="1">
    <source>
        <dbReference type="ARBA" id="ARBA00022448"/>
    </source>
</evidence>
<comment type="subcellular location">
    <subcellularLocation>
        <location evidence="13">Synaptic cell membrane</location>
        <topology evidence="13">Multi-pass membrane protein</topology>
    </subcellularLocation>
</comment>
<dbReference type="InterPro" id="IPR006201">
    <property type="entry name" value="Neur_channel"/>
</dbReference>
<keyword evidence="2" id="KW-1003">Cell membrane</keyword>
<evidence type="ECO:0000256" key="4">
    <source>
        <dbReference type="ARBA" id="ARBA00022989"/>
    </source>
</evidence>
<comment type="similarity">
    <text evidence="14">Belongs to the ligand-gated ion channel (TC 1.A.9) family.</text>
</comment>
<dbReference type="EMBL" id="GG666470">
    <property type="protein sequence ID" value="EEN67809.1"/>
    <property type="molecule type" value="Genomic_DNA"/>
</dbReference>
<keyword evidence="1 14" id="KW-0813">Transport</keyword>
<proteinExistence type="inferred from homology"/>
<dbReference type="InParanoid" id="C3XW24"/>
<dbReference type="PROSITE" id="PS00236">
    <property type="entry name" value="NEUROTR_ION_CHANNEL"/>
    <property type="match status" value="1"/>
</dbReference>
<keyword evidence="7 14" id="KW-0472">Membrane</keyword>
<keyword evidence="3 14" id="KW-0812">Transmembrane</keyword>
<comment type="caution">
    <text evidence="14">Lacks conserved residue(s) required for the propagation of feature annotation.</text>
</comment>
<feature type="non-terminal residue" evidence="17">
    <location>
        <position position="1"/>
    </location>
</feature>
<dbReference type="InterPro" id="IPR038050">
    <property type="entry name" value="Neuro_actylchol_rec"/>
</dbReference>
<accession>C3XW24</accession>
<dbReference type="Gene3D" id="1.20.58.390">
    <property type="entry name" value="Neurotransmitter-gated ion-channel transmembrane domain"/>
    <property type="match status" value="1"/>
</dbReference>
<feature type="transmembrane region" description="Helical" evidence="14">
    <location>
        <begin position="206"/>
        <end position="229"/>
    </location>
</feature>
<evidence type="ECO:0000256" key="13">
    <source>
        <dbReference type="ARBA" id="ARBA00034099"/>
    </source>
</evidence>
<reference evidence="17" key="1">
    <citation type="journal article" date="2008" name="Nature">
        <title>The amphioxus genome and the evolution of the chordate karyotype.</title>
        <authorList>
            <consortium name="US DOE Joint Genome Institute (JGI-PGF)"/>
            <person name="Putnam N.H."/>
            <person name="Butts T."/>
            <person name="Ferrier D.E.K."/>
            <person name="Furlong R.F."/>
            <person name="Hellsten U."/>
            <person name="Kawashima T."/>
            <person name="Robinson-Rechavi M."/>
            <person name="Shoguchi E."/>
            <person name="Terry A."/>
            <person name="Yu J.-K."/>
            <person name="Benito-Gutierrez E.L."/>
            <person name="Dubchak I."/>
            <person name="Garcia-Fernandez J."/>
            <person name="Gibson-Brown J.J."/>
            <person name="Grigoriev I.V."/>
            <person name="Horton A.C."/>
            <person name="de Jong P.J."/>
            <person name="Jurka J."/>
            <person name="Kapitonov V.V."/>
            <person name="Kohara Y."/>
            <person name="Kuroki Y."/>
            <person name="Lindquist E."/>
            <person name="Lucas S."/>
            <person name="Osoegawa K."/>
            <person name="Pennacchio L.A."/>
            <person name="Salamov A.A."/>
            <person name="Satou Y."/>
            <person name="Sauka-Spengler T."/>
            <person name="Schmutz J."/>
            <person name="Shin-I T."/>
            <person name="Toyoda A."/>
            <person name="Bronner-Fraser M."/>
            <person name="Fujiyama A."/>
            <person name="Holland L.Z."/>
            <person name="Holland P.W.H."/>
            <person name="Satoh N."/>
            <person name="Rokhsar D.S."/>
        </authorList>
    </citation>
    <scope>NUCLEOTIDE SEQUENCE [LARGE SCALE GENOMIC DNA]</scope>
    <source>
        <strain evidence="17">S238N-H82</strain>
        <tissue evidence="17">Testes</tissue>
    </source>
</reference>
<dbReference type="PRINTS" id="PR00252">
    <property type="entry name" value="NRIONCHANNEL"/>
</dbReference>
<evidence type="ECO:0000256" key="12">
    <source>
        <dbReference type="ARBA" id="ARBA00023303"/>
    </source>
</evidence>
<gene>
    <name evidence="17" type="ORF">BRAFLDRAFT_236281</name>
</gene>
<feature type="transmembrane region" description="Helical" evidence="14">
    <location>
        <begin position="241"/>
        <end position="260"/>
    </location>
</feature>
<dbReference type="AlphaFoldDB" id="C3XW24"/>
<evidence type="ECO:0000256" key="8">
    <source>
        <dbReference type="ARBA" id="ARBA00023157"/>
    </source>
</evidence>
<dbReference type="PRINTS" id="PR00254">
    <property type="entry name" value="NICOTINICR"/>
</dbReference>
<evidence type="ECO:0000256" key="10">
    <source>
        <dbReference type="ARBA" id="ARBA00023180"/>
    </source>
</evidence>
<dbReference type="CDD" id="cd19051">
    <property type="entry name" value="LGIC_TM_cation"/>
    <property type="match status" value="1"/>
</dbReference>
<feature type="domain" description="Neurotransmitter-gated ion-channel ligand-binding" evidence="15">
    <location>
        <begin position="2"/>
        <end position="205"/>
    </location>
</feature>
<evidence type="ECO:0000256" key="5">
    <source>
        <dbReference type="ARBA" id="ARBA00023018"/>
    </source>
</evidence>
<dbReference type="SUPFAM" id="SSF90112">
    <property type="entry name" value="Neurotransmitter-gated ion-channel transmembrane pore"/>
    <property type="match status" value="1"/>
</dbReference>
<keyword evidence="6 14" id="KW-0406">Ion transport</keyword>
<keyword evidence="4 14" id="KW-1133">Transmembrane helix</keyword>
<keyword evidence="5" id="KW-0770">Synapse</keyword>
<dbReference type="InterPro" id="IPR006202">
    <property type="entry name" value="Neur_chan_lig-bd"/>
</dbReference>
<dbReference type="Gene3D" id="2.70.170.10">
    <property type="entry name" value="Neurotransmitter-gated ion-channel ligand-binding domain"/>
    <property type="match status" value="1"/>
</dbReference>
<keyword evidence="9" id="KW-0675">Receptor</keyword>
<protein>
    <recommendedName>
        <fullName evidence="18">Neurotransmitter-gated ion-channel ligand-binding domain-containing protein</fullName>
    </recommendedName>
</protein>
<evidence type="ECO:0008006" key="18">
    <source>
        <dbReference type="Google" id="ProtNLM"/>
    </source>
</evidence>
<dbReference type="PANTHER" id="PTHR18945">
    <property type="entry name" value="NEUROTRANSMITTER GATED ION CHANNEL"/>
    <property type="match status" value="1"/>
</dbReference>
<dbReference type="eggNOG" id="KOG3645">
    <property type="taxonomic scope" value="Eukaryota"/>
</dbReference>
<evidence type="ECO:0000256" key="11">
    <source>
        <dbReference type="ARBA" id="ARBA00023286"/>
    </source>
</evidence>
<dbReference type="GO" id="GO:0004888">
    <property type="term" value="F:transmembrane signaling receptor activity"/>
    <property type="evidence" value="ECO:0007669"/>
    <property type="project" value="InterPro"/>
</dbReference>